<proteinExistence type="predicted"/>
<dbReference type="InterPro" id="IPR020097">
    <property type="entry name" value="PsdUridine_synth_TruA_a/b_dom"/>
</dbReference>
<evidence type="ECO:0000256" key="2">
    <source>
        <dbReference type="ARBA" id="ARBA00022475"/>
    </source>
</evidence>
<dbReference type="InterPro" id="IPR023298">
    <property type="entry name" value="ATPase_P-typ_TM_dom_sf"/>
</dbReference>
<evidence type="ECO:0000256" key="6">
    <source>
        <dbReference type="ARBA" id="ARBA00022967"/>
    </source>
</evidence>
<dbReference type="GO" id="GO:0005391">
    <property type="term" value="F:P-type sodium:potassium-exchanging transporter activity"/>
    <property type="evidence" value="ECO:0007669"/>
    <property type="project" value="TreeGrafter"/>
</dbReference>
<feature type="domain" description="Pseudouridine synthase I TruA alpha/beta" evidence="12">
    <location>
        <begin position="374"/>
        <end position="453"/>
    </location>
</feature>
<keyword evidence="4" id="KW-0547">Nucleotide-binding</keyword>
<dbReference type="GO" id="GO:1990573">
    <property type="term" value="P:potassium ion import across plasma membrane"/>
    <property type="evidence" value="ECO:0007669"/>
    <property type="project" value="TreeGrafter"/>
</dbReference>
<dbReference type="AlphaFoldDB" id="A0A812UVM7"/>
<dbReference type="SUPFAM" id="SSF81665">
    <property type="entry name" value="Calcium ATPase, transmembrane domain M"/>
    <property type="match status" value="1"/>
</dbReference>
<keyword evidence="8" id="KW-0472">Membrane</keyword>
<dbReference type="Pfam" id="PF01416">
    <property type="entry name" value="PseudoU_synth_1"/>
    <property type="match status" value="1"/>
</dbReference>
<dbReference type="GO" id="GO:0006883">
    <property type="term" value="P:intracellular sodium ion homeostasis"/>
    <property type="evidence" value="ECO:0007669"/>
    <property type="project" value="TreeGrafter"/>
</dbReference>
<evidence type="ECO:0000256" key="1">
    <source>
        <dbReference type="ARBA" id="ARBA00004651"/>
    </source>
</evidence>
<keyword evidence="2" id="KW-1003">Cell membrane</keyword>
<evidence type="ECO:0000313" key="14">
    <source>
        <dbReference type="Proteomes" id="UP000649617"/>
    </source>
</evidence>
<evidence type="ECO:0000256" key="3">
    <source>
        <dbReference type="ARBA" id="ARBA00022692"/>
    </source>
</evidence>
<dbReference type="Gene3D" id="3.40.50.1000">
    <property type="entry name" value="HAD superfamily/HAD-like"/>
    <property type="match status" value="2"/>
</dbReference>
<dbReference type="InterPro" id="IPR001757">
    <property type="entry name" value="P_typ_ATPase"/>
</dbReference>
<dbReference type="PROSITE" id="PS00154">
    <property type="entry name" value="ATPASE_E1_E2"/>
    <property type="match status" value="1"/>
</dbReference>
<dbReference type="GO" id="GO:0036376">
    <property type="term" value="P:sodium ion export across plasma membrane"/>
    <property type="evidence" value="ECO:0007669"/>
    <property type="project" value="TreeGrafter"/>
</dbReference>
<dbReference type="SFLD" id="SFLDF00027">
    <property type="entry name" value="p-type_atpase"/>
    <property type="match status" value="1"/>
</dbReference>
<dbReference type="OrthoDB" id="116380at2759"/>
<dbReference type="SUPFAM" id="SSF55120">
    <property type="entry name" value="Pseudouridine synthase"/>
    <property type="match status" value="1"/>
</dbReference>
<dbReference type="SFLD" id="SFLDG00002">
    <property type="entry name" value="C1.7:_P-type_atpase_like"/>
    <property type="match status" value="1"/>
</dbReference>
<dbReference type="EMBL" id="CAJNIZ010040102">
    <property type="protein sequence ID" value="CAE7598993.1"/>
    <property type="molecule type" value="Genomic_DNA"/>
</dbReference>
<keyword evidence="3" id="KW-0812">Transmembrane</keyword>
<sequence>MASKRSRLGRLQAKPLEPEQAEQAEVPEALVYSTHISEILPHTTSNGRFELALVPDPSFPECQLPVVVRSGEFCRGDAAFFVGVGAQIPKALSKASGWDGLLAETDYVVKQTYFGRRYLSNGLLLPSSVLRDFVGEEDLGDPERLTTALKVKAPPSAYRAHEFLLEIGFDGSCYHGSQSTGAEDERPTVLGQIMRCAERLGWVSGQQDDRATRSLWACLSRVDAGASARSFLLTTPPLINPETLEWPSSVETTHALARELPDGIQLHRAVLKPRGENIRHTYNVSREYGYFVPLALLEGDIEGLRDILKQFVGDHCFANFTELKKLEGLKKKIQRSPELQTWAHSLQSWKRARKESQYSAAAISNLRVHRAMRAASERTIMAVNVEEAPGSNLACIRLQGDGFLYNMVRYIAGAALAVHSGRLSSHTLQTALQALQAVDLSEHLAPARGLVLLRQYSDEPWISQDAQKAEASAETFMTLKLLPAIEETWECRAGEPKLTSFLMVGAKTTKRGGALTTCLSVSDLAEHEILENCATALFTQVPEGLLPTVTFSLMIASSRMSRQQVVVKKLDAIESLGCASVFCSDKTGTLTLGEMTVQHVLVPDGGKATLFNAQQLQAEVVRRDSRLQQLAAAALTNNSVQVAARGGADEALPLRGYKWLGKAPRDAVKFSAASFEVIVKGAPERVLELQPYGPALGSNFCLPYLKQVQGGCFNSCNFPVRDCKFLGFFAMEDPPRPGVREAVTKSQTAGVKVVMVTGDHGDTARAIALRLSILASSSQPSREVERFQVLHGSDLDHHLPPDDGFVNLDFDSKEFWRQAVLHTRVFARVSPLHKRIILQAYQHFGQQGFGDVVAMTGDGVNDAPALKQAEVGIAMGMRGTSVAQDAADIILLDDNFSSAIAGMEQGRLASENLQKSIMYTLCSKVPQVLPAFLEVFGLPEALAAVQVLLIDIGTDIWTAVAFAAQGPETSLMNRAPRHPRLDSWPHCWRATFLLVSSY</sequence>
<evidence type="ECO:0000259" key="12">
    <source>
        <dbReference type="Pfam" id="PF01416"/>
    </source>
</evidence>
<gene>
    <name evidence="13" type="primary">ATP1A4</name>
    <name evidence="13" type="ORF">SPIL2461_LOCUS15905</name>
</gene>
<dbReference type="GO" id="GO:0005886">
    <property type="term" value="C:plasma membrane"/>
    <property type="evidence" value="ECO:0007669"/>
    <property type="project" value="UniProtKB-SubCell"/>
</dbReference>
<dbReference type="InterPro" id="IPR023214">
    <property type="entry name" value="HAD_sf"/>
</dbReference>
<accession>A0A812UVM7</accession>
<dbReference type="Gene3D" id="3.30.70.580">
    <property type="entry name" value="Pseudouridine synthase I, catalytic domain, N-terminal subdomain"/>
    <property type="match status" value="1"/>
</dbReference>
<protein>
    <submittedName>
        <fullName evidence="13">ATP1A4 protein</fullName>
    </submittedName>
</protein>
<dbReference type="Pfam" id="PF00689">
    <property type="entry name" value="Cation_ATPase_C"/>
    <property type="match status" value="1"/>
</dbReference>
<dbReference type="InterPro" id="IPR020095">
    <property type="entry name" value="PsdUridine_synth_TruA_C"/>
</dbReference>
<dbReference type="SUPFAM" id="SSF56784">
    <property type="entry name" value="HAD-like"/>
    <property type="match status" value="1"/>
</dbReference>
<dbReference type="GO" id="GO:0003723">
    <property type="term" value="F:RNA binding"/>
    <property type="evidence" value="ECO:0007669"/>
    <property type="project" value="InterPro"/>
</dbReference>
<evidence type="ECO:0000313" key="13">
    <source>
        <dbReference type="EMBL" id="CAE7598993.1"/>
    </source>
</evidence>
<dbReference type="PANTHER" id="PTHR43294">
    <property type="entry name" value="SODIUM/POTASSIUM-TRANSPORTING ATPASE SUBUNIT ALPHA"/>
    <property type="match status" value="1"/>
</dbReference>
<keyword evidence="6" id="KW-1278">Translocase</keyword>
<dbReference type="Gene3D" id="3.30.70.660">
    <property type="entry name" value="Pseudouridine synthase I, catalytic domain, C-terminal subdomain"/>
    <property type="match status" value="1"/>
</dbReference>
<dbReference type="GO" id="GO:0016887">
    <property type="term" value="F:ATP hydrolysis activity"/>
    <property type="evidence" value="ECO:0007669"/>
    <property type="project" value="InterPro"/>
</dbReference>
<dbReference type="InterPro" id="IPR044492">
    <property type="entry name" value="P_typ_ATPase_HD_dom"/>
</dbReference>
<dbReference type="InterPro" id="IPR018303">
    <property type="entry name" value="ATPase_P-typ_P_site"/>
</dbReference>
<dbReference type="InterPro" id="IPR006068">
    <property type="entry name" value="ATPase_P-typ_cation-transptr_C"/>
</dbReference>
<comment type="caution">
    <text evidence="13">The sequence shown here is derived from an EMBL/GenBank/DDBJ whole genome shotgun (WGS) entry which is preliminary data.</text>
</comment>
<dbReference type="InterPro" id="IPR020094">
    <property type="entry name" value="TruA/RsuA/RluB/E/F_N"/>
</dbReference>
<dbReference type="Proteomes" id="UP000649617">
    <property type="component" value="Unassembled WGS sequence"/>
</dbReference>
<keyword evidence="7" id="KW-1133">Transmembrane helix</keyword>
<dbReference type="InterPro" id="IPR050510">
    <property type="entry name" value="Cation_transp_ATPase_P-type"/>
</dbReference>
<dbReference type="GO" id="GO:0030007">
    <property type="term" value="P:intracellular potassium ion homeostasis"/>
    <property type="evidence" value="ECO:0007669"/>
    <property type="project" value="TreeGrafter"/>
</dbReference>
<organism evidence="13 14">
    <name type="scientific">Symbiodinium pilosum</name>
    <name type="common">Dinoflagellate</name>
    <dbReference type="NCBI Taxonomy" id="2952"/>
    <lineage>
        <taxon>Eukaryota</taxon>
        <taxon>Sar</taxon>
        <taxon>Alveolata</taxon>
        <taxon>Dinophyceae</taxon>
        <taxon>Suessiales</taxon>
        <taxon>Symbiodiniaceae</taxon>
        <taxon>Symbiodinium</taxon>
    </lineage>
</organism>
<dbReference type="PANTHER" id="PTHR43294:SF21">
    <property type="entry name" value="CATION TRANSPORTING ATPASE"/>
    <property type="match status" value="1"/>
</dbReference>
<evidence type="ECO:0000256" key="7">
    <source>
        <dbReference type="ARBA" id="ARBA00022989"/>
    </source>
</evidence>
<reference evidence="13" key="1">
    <citation type="submission" date="2021-02" db="EMBL/GenBank/DDBJ databases">
        <authorList>
            <person name="Dougan E. K."/>
            <person name="Rhodes N."/>
            <person name="Thang M."/>
            <person name="Chan C."/>
        </authorList>
    </citation>
    <scope>NUCLEOTIDE SEQUENCE</scope>
</reference>
<evidence type="ECO:0000256" key="9">
    <source>
        <dbReference type="ARBA" id="ARBA00023235"/>
    </source>
</evidence>
<evidence type="ECO:0000256" key="10">
    <source>
        <dbReference type="SAM" id="MobiDB-lite"/>
    </source>
</evidence>
<dbReference type="SFLD" id="SFLDS00003">
    <property type="entry name" value="Haloacid_Dehalogenase"/>
    <property type="match status" value="1"/>
</dbReference>
<dbReference type="Gene3D" id="1.20.1110.10">
    <property type="entry name" value="Calcium-transporting ATPase, transmembrane domain"/>
    <property type="match status" value="2"/>
</dbReference>
<evidence type="ECO:0000259" key="11">
    <source>
        <dbReference type="Pfam" id="PF00689"/>
    </source>
</evidence>
<dbReference type="Pfam" id="PF00702">
    <property type="entry name" value="Hydrolase"/>
    <property type="match status" value="1"/>
</dbReference>
<keyword evidence="5" id="KW-0067">ATP-binding</keyword>
<feature type="domain" description="Cation-transporting P-type ATPase C-terminal" evidence="11">
    <location>
        <begin position="939"/>
        <end position="980"/>
    </location>
</feature>
<dbReference type="Gene3D" id="3.40.1110.10">
    <property type="entry name" value="Calcium-transporting ATPase, cytoplasmic domain N"/>
    <property type="match status" value="2"/>
</dbReference>
<evidence type="ECO:0000256" key="5">
    <source>
        <dbReference type="ARBA" id="ARBA00022840"/>
    </source>
</evidence>
<name>A0A812UVM7_SYMPI</name>
<evidence type="ECO:0000256" key="4">
    <source>
        <dbReference type="ARBA" id="ARBA00022741"/>
    </source>
</evidence>
<dbReference type="InterPro" id="IPR036412">
    <property type="entry name" value="HAD-like_sf"/>
</dbReference>
<dbReference type="InterPro" id="IPR023299">
    <property type="entry name" value="ATPase_P-typ_cyto_dom_N"/>
</dbReference>
<comment type="subcellular location">
    <subcellularLocation>
        <location evidence="1">Cell membrane</location>
        <topology evidence="1">Multi-pass membrane protein</topology>
    </subcellularLocation>
</comment>
<dbReference type="GO" id="GO:1902600">
    <property type="term" value="P:proton transmembrane transport"/>
    <property type="evidence" value="ECO:0007669"/>
    <property type="project" value="TreeGrafter"/>
</dbReference>
<evidence type="ECO:0000256" key="8">
    <source>
        <dbReference type="ARBA" id="ARBA00023136"/>
    </source>
</evidence>
<feature type="region of interest" description="Disordered" evidence="10">
    <location>
        <begin position="1"/>
        <end position="22"/>
    </location>
</feature>
<dbReference type="GO" id="GO:0009982">
    <property type="term" value="F:pseudouridine synthase activity"/>
    <property type="evidence" value="ECO:0007669"/>
    <property type="project" value="InterPro"/>
</dbReference>
<dbReference type="InterPro" id="IPR020103">
    <property type="entry name" value="PsdUridine_synth_cat_dom_sf"/>
</dbReference>
<dbReference type="NCBIfam" id="TIGR01494">
    <property type="entry name" value="ATPase_P-type"/>
    <property type="match status" value="1"/>
</dbReference>
<keyword evidence="14" id="KW-1185">Reference proteome</keyword>
<dbReference type="GO" id="GO:0001522">
    <property type="term" value="P:pseudouridine synthesis"/>
    <property type="evidence" value="ECO:0007669"/>
    <property type="project" value="InterPro"/>
</dbReference>
<keyword evidence="9" id="KW-0413">Isomerase</keyword>
<dbReference type="GO" id="GO:0005524">
    <property type="term" value="F:ATP binding"/>
    <property type="evidence" value="ECO:0007669"/>
    <property type="project" value="UniProtKB-KW"/>
</dbReference>
<dbReference type="PRINTS" id="PR00119">
    <property type="entry name" value="CATATPASE"/>
</dbReference>